<dbReference type="GO" id="GO:0098797">
    <property type="term" value="C:plasma membrane protein complex"/>
    <property type="evidence" value="ECO:0007669"/>
    <property type="project" value="TreeGrafter"/>
</dbReference>
<keyword evidence="8" id="KW-1133">Transmembrane helix</keyword>
<dbReference type="GO" id="GO:0030288">
    <property type="term" value="C:outer membrane-bounded periplasmic space"/>
    <property type="evidence" value="ECO:0007669"/>
    <property type="project" value="InterPro"/>
</dbReference>
<evidence type="ECO:0000256" key="8">
    <source>
        <dbReference type="ARBA" id="ARBA00022989"/>
    </source>
</evidence>
<evidence type="ECO:0000256" key="3">
    <source>
        <dbReference type="ARBA" id="ARBA00022448"/>
    </source>
</evidence>
<comment type="subcellular location">
    <subcellularLocation>
        <location evidence="1">Cell inner membrane</location>
        <topology evidence="1">Single-pass membrane protein</topology>
        <orientation evidence="1">Periplasmic side</orientation>
    </subcellularLocation>
</comment>
<evidence type="ECO:0000256" key="7">
    <source>
        <dbReference type="ARBA" id="ARBA00022927"/>
    </source>
</evidence>
<dbReference type="GO" id="GO:0031992">
    <property type="term" value="F:energy transducer activity"/>
    <property type="evidence" value="ECO:0007669"/>
    <property type="project" value="InterPro"/>
</dbReference>
<feature type="region of interest" description="Disordered" evidence="10">
    <location>
        <begin position="55"/>
        <end position="74"/>
    </location>
</feature>
<dbReference type="InterPro" id="IPR006260">
    <property type="entry name" value="TonB/TolA_C"/>
</dbReference>
<dbReference type="GO" id="GO:0015891">
    <property type="term" value="P:siderophore transport"/>
    <property type="evidence" value="ECO:0007669"/>
    <property type="project" value="InterPro"/>
</dbReference>
<gene>
    <name evidence="12" type="ORF">MNBD_NITROSPINAE01-1247</name>
</gene>
<evidence type="ECO:0000259" key="11">
    <source>
        <dbReference type="PROSITE" id="PS52015"/>
    </source>
</evidence>
<dbReference type="InterPro" id="IPR037682">
    <property type="entry name" value="TonB_C"/>
</dbReference>
<dbReference type="PROSITE" id="PS52015">
    <property type="entry name" value="TONB_CTD"/>
    <property type="match status" value="1"/>
</dbReference>
<dbReference type="InterPro" id="IPR051045">
    <property type="entry name" value="TonB-dependent_transducer"/>
</dbReference>
<dbReference type="PRINTS" id="PR01374">
    <property type="entry name" value="TONBPROTEIN"/>
</dbReference>
<keyword evidence="9" id="KW-0472">Membrane</keyword>
<dbReference type="GO" id="GO:0015031">
    <property type="term" value="P:protein transport"/>
    <property type="evidence" value="ECO:0007669"/>
    <property type="project" value="UniProtKB-KW"/>
</dbReference>
<dbReference type="InterPro" id="IPR003538">
    <property type="entry name" value="TonB"/>
</dbReference>
<dbReference type="SUPFAM" id="SSF74653">
    <property type="entry name" value="TolA/TonB C-terminal domain"/>
    <property type="match status" value="1"/>
</dbReference>
<proteinExistence type="inferred from homology"/>
<evidence type="ECO:0000313" key="12">
    <source>
        <dbReference type="EMBL" id="VAX17518.1"/>
    </source>
</evidence>
<keyword evidence="7" id="KW-0653">Protein transport</keyword>
<reference evidence="12" key="1">
    <citation type="submission" date="2018-06" db="EMBL/GenBank/DDBJ databases">
        <authorList>
            <person name="Zhirakovskaya E."/>
        </authorList>
    </citation>
    <scope>NUCLEOTIDE SEQUENCE</scope>
</reference>
<evidence type="ECO:0000256" key="4">
    <source>
        <dbReference type="ARBA" id="ARBA00022475"/>
    </source>
</evidence>
<evidence type="ECO:0000256" key="6">
    <source>
        <dbReference type="ARBA" id="ARBA00022692"/>
    </source>
</evidence>
<evidence type="ECO:0000256" key="2">
    <source>
        <dbReference type="ARBA" id="ARBA00006555"/>
    </source>
</evidence>
<evidence type="ECO:0000256" key="10">
    <source>
        <dbReference type="SAM" id="MobiDB-lite"/>
    </source>
</evidence>
<dbReference type="Gene3D" id="3.30.1150.10">
    <property type="match status" value="1"/>
</dbReference>
<evidence type="ECO:0000256" key="5">
    <source>
        <dbReference type="ARBA" id="ARBA00022519"/>
    </source>
</evidence>
<dbReference type="EMBL" id="UOGC01000053">
    <property type="protein sequence ID" value="VAX17518.1"/>
    <property type="molecule type" value="Genomic_DNA"/>
</dbReference>
<dbReference type="NCBIfam" id="TIGR01352">
    <property type="entry name" value="tonB_Cterm"/>
    <property type="match status" value="1"/>
</dbReference>
<dbReference type="AlphaFoldDB" id="A0A3B1C165"/>
<keyword evidence="3" id="KW-0813">Transport</keyword>
<keyword evidence="5" id="KW-0997">Cell inner membrane</keyword>
<dbReference type="Pfam" id="PF03544">
    <property type="entry name" value="TonB_C"/>
    <property type="match status" value="1"/>
</dbReference>
<feature type="domain" description="TonB C-terminal" evidence="11">
    <location>
        <begin position="145"/>
        <end position="233"/>
    </location>
</feature>
<accession>A0A3B1C165</accession>
<sequence>MYAKILRPASFAVSFAIHALLFLNMTSFQVLPPNLHKNDIVMKVRFKKIASPPEKKTEEVIKRKKPEPKKKELEVAKKIKPKPLPVIKPTPKPKLKPVPVTKTEPKPEILTVPVVQKVSSIATAKSTIEEPPPVDAGQVRRERDKYLSTILSCIEKEKFYPRSARRRGIQANVDVSFTVLSDGNVENIHIGNSHAILKRAAKEALLNASPLPRPPKSILGAMNVEYKMQFALK</sequence>
<keyword evidence="4" id="KW-1003">Cell membrane</keyword>
<name>A0A3B1C165_9ZZZZ</name>
<keyword evidence="6" id="KW-0812">Transmembrane</keyword>
<protein>
    <recommendedName>
        <fullName evidence="11">TonB C-terminal domain-containing protein</fullName>
    </recommendedName>
</protein>
<dbReference type="PANTHER" id="PTHR33446:SF2">
    <property type="entry name" value="PROTEIN TONB"/>
    <property type="match status" value="1"/>
</dbReference>
<dbReference type="PANTHER" id="PTHR33446">
    <property type="entry name" value="PROTEIN TONB-RELATED"/>
    <property type="match status" value="1"/>
</dbReference>
<dbReference type="GO" id="GO:0055085">
    <property type="term" value="P:transmembrane transport"/>
    <property type="evidence" value="ECO:0007669"/>
    <property type="project" value="InterPro"/>
</dbReference>
<organism evidence="12">
    <name type="scientific">hydrothermal vent metagenome</name>
    <dbReference type="NCBI Taxonomy" id="652676"/>
    <lineage>
        <taxon>unclassified sequences</taxon>
        <taxon>metagenomes</taxon>
        <taxon>ecological metagenomes</taxon>
    </lineage>
</organism>
<evidence type="ECO:0000256" key="1">
    <source>
        <dbReference type="ARBA" id="ARBA00004383"/>
    </source>
</evidence>
<comment type="similarity">
    <text evidence="2">Belongs to the TonB family.</text>
</comment>
<evidence type="ECO:0000256" key="9">
    <source>
        <dbReference type="ARBA" id="ARBA00023136"/>
    </source>
</evidence>